<dbReference type="EMBL" id="MQVR01000038">
    <property type="protein sequence ID" value="OKL53827.1"/>
    <property type="molecule type" value="Genomic_DNA"/>
</dbReference>
<keyword evidence="1" id="KW-0812">Transmembrane</keyword>
<dbReference type="RefSeq" id="WP_073716728.1">
    <property type="nucleotide sequence ID" value="NZ_MQVR01000038.1"/>
</dbReference>
<gene>
    <name evidence="2" type="ORF">BSZ39_07400</name>
</gene>
<evidence type="ECO:0000313" key="2">
    <source>
        <dbReference type="EMBL" id="OKL53827.1"/>
    </source>
</evidence>
<keyword evidence="1" id="KW-0472">Membrane</keyword>
<comment type="caution">
    <text evidence="2">The sequence shown here is derived from an EMBL/GenBank/DDBJ whole genome shotgun (WGS) entry which is preliminary data.</text>
</comment>
<feature type="transmembrane region" description="Helical" evidence="1">
    <location>
        <begin position="15"/>
        <end position="42"/>
    </location>
</feature>
<reference evidence="3" key="1">
    <citation type="submission" date="2016-12" db="EMBL/GenBank/DDBJ databases">
        <authorList>
            <person name="Meng X."/>
        </authorList>
    </citation>
    <scope>NUCLEOTIDE SEQUENCE [LARGE SCALE GENOMIC DNA]</scope>
    <source>
        <strain evidence="3">DSM 19116</strain>
    </source>
</reference>
<dbReference type="AlphaFoldDB" id="A0A1Q5Q1Z9"/>
<organism evidence="2 3">
    <name type="scientific">Bowdeniella nasicola</name>
    <dbReference type="NCBI Taxonomy" id="208480"/>
    <lineage>
        <taxon>Bacteria</taxon>
        <taxon>Bacillati</taxon>
        <taxon>Actinomycetota</taxon>
        <taxon>Actinomycetes</taxon>
        <taxon>Actinomycetales</taxon>
        <taxon>Actinomycetaceae</taxon>
        <taxon>Bowdeniella</taxon>
    </lineage>
</organism>
<evidence type="ECO:0000313" key="3">
    <source>
        <dbReference type="Proteomes" id="UP000185628"/>
    </source>
</evidence>
<accession>A0A1Q5Q1Z9</accession>
<dbReference type="Proteomes" id="UP000185628">
    <property type="component" value="Unassembled WGS sequence"/>
</dbReference>
<sequence>MPLIPSIIGAFSLVVLLYGAAATGSIIVIVAIPIVALLAVAFTASQRKAHDRVTVVDRCVRGTRSRWSSISCP</sequence>
<keyword evidence="1" id="KW-1133">Transmembrane helix</keyword>
<evidence type="ECO:0000256" key="1">
    <source>
        <dbReference type="SAM" id="Phobius"/>
    </source>
</evidence>
<proteinExistence type="predicted"/>
<protein>
    <submittedName>
        <fullName evidence="2">Uncharacterized protein</fullName>
    </submittedName>
</protein>
<name>A0A1Q5Q1Z9_9ACTO</name>
<keyword evidence="3" id="KW-1185">Reference proteome</keyword>